<dbReference type="EMBL" id="JADCUA010000020">
    <property type="protein sequence ID" value="KAH9833051.1"/>
    <property type="molecule type" value="Genomic_DNA"/>
</dbReference>
<sequence length="276" mass="30023">MRLWPAEMAARVAGTRLGPLSAGCRSSRSVGRTMVGDASWTTCGIVYGRARFFRCQEANRETAKIPLSGIHGCLTGGEWIPSSLAAKALDFKTSASWAANSSQHRVFAYVYIQSINLLALSKIGSQSPRIHNPSIVNPPYLLPPAQPDTPPYGHRFASPGVGSEHLALRYRQRVIVRVTGHDVPQLAFVVSQVHLGRGVDVSRGSQSSGEGRSVSKNTGPMDMNVAWGDQHGPSSWACGTFLGDRADTYPACAWWWPPVIVLSCAQRINSYHQCRH</sequence>
<reference evidence="2 3" key="1">
    <citation type="journal article" date="2021" name="Environ. Microbiol.">
        <title>Gene family expansions and transcriptome signatures uncover fungal adaptations to wood decay.</title>
        <authorList>
            <person name="Hage H."/>
            <person name="Miyauchi S."/>
            <person name="Viragh M."/>
            <person name="Drula E."/>
            <person name="Min B."/>
            <person name="Chaduli D."/>
            <person name="Navarro D."/>
            <person name="Favel A."/>
            <person name="Norest M."/>
            <person name="Lesage-Meessen L."/>
            <person name="Balint B."/>
            <person name="Merenyi Z."/>
            <person name="de Eugenio L."/>
            <person name="Morin E."/>
            <person name="Martinez A.T."/>
            <person name="Baldrian P."/>
            <person name="Stursova M."/>
            <person name="Martinez M.J."/>
            <person name="Novotny C."/>
            <person name="Magnuson J.K."/>
            <person name="Spatafora J.W."/>
            <person name="Maurice S."/>
            <person name="Pangilinan J."/>
            <person name="Andreopoulos W."/>
            <person name="LaButti K."/>
            <person name="Hundley H."/>
            <person name="Na H."/>
            <person name="Kuo A."/>
            <person name="Barry K."/>
            <person name="Lipzen A."/>
            <person name="Henrissat B."/>
            <person name="Riley R."/>
            <person name="Ahrendt S."/>
            <person name="Nagy L.G."/>
            <person name="Grigoriev I.V."/>
            <person name="Martin F."/>
            <person name="Rosso M.N."/>
        </authorList>
    </citation>
    <scope>NUCLEOTIDE SEQUENCE [LARGE SCALE GENOMIC DNA]</scope>
    <source>
        <strain evidence="2 3">CIRM-BRFM 1785</strain>
    </source>
</reference>
<name>A0ABQ8K718_9APHY</name>
<protein>
    <submittedName>
        <fullName evidence="2">Uncharacterized protein</fullName>
    </submittedName>
</protein>
<dbReference type="Proteomes" id="UP000814176">
    <property type="component" value="Unassembled WGS sequence"/>
</dbReference>
<gene>
    <name evidence="2" type="ORF">C8Q71DRAFT_251186</name>
</gene>
<dbReference type="GeneID" id="71998036"/>
<organism evidence="2 3">
    <name type="scientific">Rhodofomes roseus</name>
    <dbReference type="NCBI Taxonomy" id="34475"/>
    <lineage>
        <taxon>Eukaryota</taxon>
        <taxon>Fungi</taxon>
        <taxon>Dikarya</taxon>
        <taxon>Basidiomycota</taxon>
        <taxon>Agaricomycotina</taxon>
        <taxon>Agaricomycetes</taxon>
        <taxon>Polyporales</taxon>
        <taxon>Rhodofomes</taxon>
    </lineage>
</organism>
<proteinExistence type="predicted"/>
<evidence type="ECO:0000256" key="1">
    <source>
        <dbReference type="SAM" id="MobiDB-lite"/>
    </source>
</evidence>
<accession>A0ABQ8K718</accession>
<feature type="region of interest" description="Disordered" evidence="1">
    <location>
        <begin position="200"/>
        <end position="220"/>
    </location>
</feature>
<dbReference type="RefSeq" id="XP_047775817.1">
    <property type="nucleotide sequence ID" value="XM_047917304.1"/>
</dbReference>
<comment type="caution">
    <text evidence="2">The sequence shown here is derived from an EMBL/GenBank/DDBJ whole genome shotgun (WGS) entry which is preliminary data.</text>
</comment>
<evidence type="ECO:0000313" key="3">
    <source>
        <dbReference type="Proteomes" id="UP000814176"/>
    </source>
</evidence>
<keyword evidence="3" id="KW-1185">Reference proteome</keyword>
<evidence type="ECO:0000313" key="2">
    <source>
        <dbReference type="EMBL" id="KAH9833051.1"/>
    </source>
</evidence>
<feature type="compositionally biased region" description="Low complexity" evidence="1">
    <location>
        <begin position="201"/>
        <end position="215"/>
    </location>
</feature>